<proteinExistence type="predicted"/>
<comment type="caution">
    <text evidence="2">The sequence shown here is derived from an EMBL/GenBank/DDBJ whole genome shotgun (WGS) entry which is preliminary data.</text>
</comment>
<name>A0ABQ7K2P8_9FUNG</name>
<evidence type="ECO:0000313" key="2">
    <source>
        <dbReference type="EMBL" id="KAG0290029.1"/>
    </source>
</evidence>
<feature type="region of interest" description="Disordered" evidence="1">
    <location>
        <begin position="371"/>
        <end position="392"/>
    </location>
</feature>
<dbReference type="Proteomes" id="UP001194696">
    <property type="component" value="Unassembled WGS sequence"/>
</dbReference>
<dbReference type="EMBL" id="JAAAIM010000314">
    <property type="protein sequence ID" value="KAG0290029.1"/>
    <property type="molecule type" value="Genomic_DNA"/>
</dbReference>
<accession>A0ABQ7K2P8</accession>
<gene>
    <name evidence="2" type="ORF">BGZ96_006497</name>
</gene>
<reference evidence="2 3" key="1">
    <citation type="journal article" date="2020" name="Fungal Divers.">
        <title>Resolving the Mortierellaceae phylogeny through synthesis of multi-gene phylogenetics and phylogenomics.</title>
        <authorList>
            <person name="Vandepol N."/>
            <person name="Liber J."/>
            <person name="Desiro A."/>
            <person name="Na H."/>
            <person name="Kennedy M."/>
            <person name="Barry K."/>
            <person name="Grigoriev I.V."/>
            <person name="Miller A.N."/>
            <person name="O'Donnell K."/>
            <person name="Stajich J.E."/>
            <person name="Bonito G."/>
        </authorList>
    </citation>
    <scope>NUCLEOTIDE SEQUENCE [LARGE SCALE GENOMIC DNA]</scope>
    <source>
        <strain evidence="2 3">AD045</strain>
    </source>
</reference>
<protein>
    <submittedName>
        <fullName evidence="2">Uncharacterized protein</fullName>
    </submittedName>
</protein>
<organism evidence="2 3">
    <name type="scientific">Linnemannia gamsii</name>
    <dbReference type="NCBI Taxonomy" id="64522"/>
    <lineage>
        <taxon>Eukaryota</taxon>
        <taxon>Fungi</taxon>
        <taxon>Fungi incertae sedis</taxon>
        <taxon>Mucoromycota</taxon>
        <taxon>Mortierellomycotina</taxon>
        <taxon>Mortierellomycetes</taxon>
        <taxon>Mortierellales</taxon>
        <taxon>Mortierellaceae</taxon>
        <taxon>Linnemannia</taxon>
    </lineage>
</organism>
<evidence type="ECO:0000313" key="3">
    <source>
        <dbReference type="Proteomes" id="UP001194696"/>
    </source>
</evidence>
<sequence length="392" mass="43910">MKAATAAAINAGKKVDIEPQAYQQSRWRTILFDLAANALTSASTEGVQNGLFMKEALVNLSGIWDTYNQKNNTAFGQELTAKALDACRLSEIQDRDPQLQKLLDKLIGLHLEGKCCLHLAEEVMDRSIQDTYPDFKEFLGVLRIIFRHAFRPSWGSEPASEADYVFLWTSILREGLPINTALNICLGEQGCRAAALSKSELSQIFNTGTTTRRCDVLLKVAGLEVGNFEAKRMKSTQDEVVVQRLKNQRINKSIQIALEAYKVDLPPLLNIQGCDASLFRVVKFHDIWVAGPAADAIVLPTTHEEILFFLESSAHTLHNLIRYLDMYATSVLAAKRRFDYERRKSLQSSSHSQPSEERCLEWERVVFHSPSKHTPATTATAAAAVREDRSIE</sequence>
<evidence type="ECO:0000256" key="1">
    <source>
        <dbReference type="SAM" id="MobiDB-lite"/>
    </source>
</evidence>
<keyword evidence="3" id="KW-1185">Reference proteome</keyword>